<dbReference type="InterPro" id="IPR049368">
    <property type="entry name" value="FkbO_Hyg5-like_N"/>
</dbReference>
<feature type="domain" description="Chorismatase FkbO/Hyg5-like N-terminal" evidence="1">
    <location>
        <begin position="69"/>
        <end position="191"/>
    </location>
</feature>
<evidence type="ECO:0000313" key="2">
    <source>
        <dbReference type="EMBL" id="TCI08939.1"/>
    </source>
</evidence>
<sequence>MVQGFEKVIAGPEPRRAPLVSYRYAHPAAVLAEPGTLAVFGFGAGATRNADPRWLGVELECFDAPAPLEIWQVQGPVTHGRVGDLRWSAGDGWLFAAIELDERHHGGPNGTGAAAYAQLCEFLATRRERHVQRIWNYLADINQGDGDDERYKQFCDGRAVGMGAFFADGFPAATAIGHHAAEPLQQIYLLASDQRGTRVENPRQVSAWRYPRQYGRTPPSFARAMALPAQDALAISGTAAVVGHASAHQDDLVAQLEETLTNLEALLASAGMNAGFDTQSPLKAYVRHPVDASHVHDFLQLRLPGVPVLLLHGDICRQELLVEIDGWRYA</sequence>
<dbReference type="Pfam" id="PF21168">
    <property type="entry name" value="FkbO_Hyg5-like_N"/>
    <property type="match status" value="1"/>
</dbReference>
<comment type="caution">
    <text evidence="2">The sequence shown here is derived from an EMBL/GenBank/DDBJ whole genome shotgun (WGS) entry which is preliminary data.</text>
</comment>
<evidence type="ECO:0000313" key="3">
    <source>
        <dbReference type="Proteomes" id="UP000291822"/>
    </source>
</evidence>
<dbReference type="Gene3D" id="3.30.1330.40">
    <property type="entry name" value="RutC-like"/>
    <property type="match status" value="1"/>
</dbReference>
<protein>
    <submittedName>
        <fullName evidence="2">Pteridine-dependent deoxygenase</fullName>
    </submittedName>
</protein>
<accession>A0A4R0YK93</accession>
<evidence type="ECO:0000259" key="1">
    <source>
        <dbReference type="Pfam" id="PF21168"/>
    </source>
</evidence>
<organism evidence="2 3">
    <name type="scientific">Dyella soli</name>
    <dbReference type="NCBI Taxonomy" id="522319"/>
    <lineage>
        <taxon>Bacteria</taxon>
        <taxon>Pseudomonadati</taxon>
        <taxon>Pseudomonadota</taxon>
        <taxon>Gammaproteobacteria</taxon>
        <taxon>Lysobacterales</taxon>
        <taxon>Rhodanobacteraceae</taxon>
        <taxon>Dyella</taxon>
    </lineage>
</organism>
<gene>
    <name evidence="2" type="ORF">EZM97_22100</name>
</gene>
<name>A0A4R0YK93_9GAMM</name>
<dbReference type="RefSeq" id="WP_131410850.1">
    <property type="nucleotide sequence ID" value="NZ_SJTG01000003.1"/>
</dbReference>
<keyword evidence="3" id="KW-1185">Reference proteome</keyword>
<dbReference type="Proteomes" id="UP000291822">
    <property type="component" value="Unassembled WGS sequence"/>
</dbReference>
<dbReference type="AlphaFoldDB" id="A0A4R0YK93"/>
<dbReference type="EMBL" id="SJTG01000003">
    <property type="protein sequence ID" value="TCI08939.1"/>
    <property type="molecule type" value="Genomic_DNA"/>
</dbReference>
<dbReference type="SUPFAM" id="SSF55298">
    <property type="entry name" value="YjgF-like"/>
    <property type="match status" value="1"/>
</dbReference>
<dbReference type="InterPro" id="IPR035959">
    <property type="entry name" value="RutC-like_sf"/>
</dbReference>
<proteinExistence type="predicted"/>
<reference evidence="2 3" key="1">
    <citation type="submission" date="2019-02" db="EMBL/GenBank/DDBJ databases">
        <title>Dyella amyloliquefaciens sp. nov., isolated from forest soil.</title>
        <authorList>
            <person name="Gao Z.-H."/>
            <person name="Qiu L.-H."/>
        </authorList>
    </citation>
    <scope>NUCLEOTIDE SEQUENCE [LARGE SCALE GENOMIC DNA]</scope>
    <source>
        <strain evidence="2 3">KACC 12747</strain>
    </source>
</reference>